<dbReference type="AlphaFoldDB" id="A0A177WRN8"/>
<dbReference type="PANTHER" id="PTHR31691">
    <property type="entry name" value="ROTATIN"/>
    <property type="match status" value="1"/>
</dbReference>
<reference evidence="1 2" key="2">
    <citation type="submission" date="2016-05" db="EMBL/GenBank/DDBJ databases">
        <title>Lineage-specific infection strategies underlie the spectrum of fungal disease in amphibians.</title>
        <authorList>
            <person name="Cuomo C.A."/>
            <person name="Farrer R.A."/>
            <person name="James T."/>
            <person name="Longcore J."/>
            <person name="Birren B."/>
        </authorList>
    </citation>
    <scope>NUCLEOTIDE SEQUENCE [LARGE SCALE GENOMIC DNA]</scope>
    <source>
        <strain evidence="1 2">JEL423</strain>
    </source>
</reference>
<reference evidence="1 2" key="1">
    <citation type="submission" date="2006-10" db="EMBL/GenBank/DDBJ databases">
        <title>The Genome Sequence of Batrachochytrium dendrobatidis JEL423.</title>
        <authorList>
            <consortium name="The Broad Institute Genome Sequencing Platform"/>
            <person name="Birren B."/>
            <person name="Lander E."/>
            <person name="Galagan J."/>
            <person name="Cuomo C."/>
            <person name="Devon K."/>
            <person name="Jaffe D."/>
            <person name="Butler J."/>
            <person name="Alvarez P."/>
            <person name="Gnerre S."/>
            <person name="Grabherr M."/>
            <person name="Kleber M."/>
            <person name="Mauceli E."/>
            <person name="Brockman W."/>
            <person name="Young S."/>
            <person name="LaButti K."/>
            <person name="Sykes S."/>
            <person name="DeCaprio D."/>
            <person name="Crawford M."/>
            <person name="Koehrsen M."/>
            <person name="Engels R."/>
            <person name="Montgomery P."/>
            <person name="Pearson M."/>
            <person name="Howarth C."/>
            <person name="Larson L."/>
            <person name="White J."/>
            <person name="O'Leary S."/>
            <person name="Kodira C."/>
            <person name="Zeng Q."/>
            <person name="Yandava C."/>
            <person name="Alvarado L."/>
            <person name="Longcore J."/>
            <person name="James T."/>
        </authorList>
    </citation>
    <scope>NUCLEOTIDE SEQUENCE [LARGE SCALE GENOMIC DNA]</scope>
    <source>
        <strain evidence="1 2">JEL423</strain>
    </source>
</reference>
<dbReference type="Proteomes" id="UP000077115">
    <property type="component" value="Unassembled WGS sequence"/>
</dbReference>
<proteinExistence type="predicted"/>
<evidence type="ECO:0000313" key="2">
    <source>
        <dbReference type="Proteomes" id="UP000077115"/>
    </source>
</evidence>
<dbReference type="EMBL" id="DS022307">
    <property type="protein sequence ID" value="OAJ42334.1"/>
    <property type="molecule type" value="Genomic_DNA"/>
</dbReference>
<gene>
    <name evidence="1" type="ORF">BDEG_25798</name>
</gene>
<dbReference type="VEuPathDB" id="FungiDB:BDEG_25798"/>
<dbReference type="GO" id="GO:0036064">
    <property type="term" value="C:ciliary basal body"/>
    <property type="evidence" value="ECO:0007669"/>
    <property type="project" value="InterPro"/>
</dbReference>
<dbReference type="PANTHER" id="PTHR31691:SF1">
    <property type="entry name" value="ROTATIN"/>
    <property type="match status" value="1"/>
</dbReference>
<sequence length="234" mass="26550">MLEDPLLMQQYSNILHILLQVCTRPFVQDKLVQHGGVFKLCQLAQSSDETISKLCKQILSEIRNGPTASVSNSPLNQLATPLQRSCSHKSQNTRLLPKEQHFTSPENIKLQSVPYSNSVKFDVCSFERVHLSLLDLEAIERFSALVVGPLDDYDLEMKLFDIICMDFGSQAFLQQPHVLRLILSGMELSYSGRPEQSLNVYIITGFYRIGNAGLCNSKHICGWNYFSLCTRYNQ</sequence>
<organism evidence="1 2">
    <name type="scientific">Batrachochytrium dendrobatidis (strain JEL423)</name>
    <dbReference type="NCBI Taxonomy" id="403673"/>
    <lineage>
        <taxon>Eukaryota</taxon>
        <taxon>Fungi</taxon>
        <taxon>Fungi incertae sedis</taxon>
        <taxon>Chytridiomycota</taxon>
        <taxon>Chytridiomycota incertae sedis</taxon>
        <taxon>Chytridiomycetes</taxon>
        <taxon>Rhizophydiales</taxon>
        <taxon>Rhizophydiales incertae sedis</taxon>
        <taxon>Batrachochytrium</taxon>
    </lineage>
</organism>
<dbReference type="STRING" id="403673.A0A177WRN8"/>
<dbReference type="GO" id="GO:0044782">
    <property type="term" value="P:cilium organization"/>
    <property type="evidence" value="ECO:0007669"/>
    <property type="project" value="InterPro"/>
</dbReference>
<evidence type="ECO:0000313" key="1">
    <source>
        <dbReference type="EMBL" id="OAJ42334.1"/>
    </source>
</evidence>
<protein>
    <submittedName>
        <fullName evidence="1">Uncharacterized protein</fullName>
    </submittedName>
</protein>
<accession>A0A177WRN8</accession>
<dbReference type="InterPro" id="IPR030791">
    <property type="entry name" value="Rotatin"/>
</dbReference>
<name>A0A177WRN8_BATDL</name>